<feature type="binding site" evidence="8">
    <location>
        <position position="226"/>
    </location>
    <ligand>
        <name>L-glutamine</name>
        <dbReference type="ChEBI" id="CHEBI:58359"/>
    </ligand>
</feature>
<feature type="binding site" evidence="8">
    <location>
        <position position="296"/>
    </location>
    <ligand>
        <name>L-glutamine</name>
        <dbReference type="ChEBI" id="CHEBI:58359"/>
    </ligand>
</feature>
<evidence type="ECO:0000313" key="11">
    <source>
        <dbReference type="Proteomes" id="UP000772618"/>
    </source>
</evidence>
<feature type="domain" description="Carbamoyl-phosphate synthase small subunit N-terminal" evidence="9">
    <location>
        <begin position="3"/>
        <end position="133"/>
    </location>
</feature>
<comment type="caution">
    <text evidence="10">The sequence shown here is derived from an EMBL/GenBank/DDBJ whole genome shotgun (WGS) entry which is preliminary data.</text>
</comment>
<dbReference type="Gene3D" id="3.50.30.20">
    <property type="entry name" value="Carbamoyl-phosphate synthase small subunit, N-terminal domain"/>
    <property type="match status" value="1"/>
</dbReference>
<dbReference type="HAMAP" id="MF_01209">
    <property type="entry name" value="CPSase_S_chain"/>
    <property type="match status" value="1"/>
</dbReference>
<feature type="region of interest" description="CPSase" evidence="8">
    <location>
        <begin position="1"/>
        <end position="175"/>
    </location>
</feature>
<feature type="binding site" evidence="8">
    <location>
        <position position="47"/>
    </location>
    <ligand>
        <name>L-glutamine</name>
        <dbReference type="ChEBI" id="CHEBI:58359"/>
    </ligand>
</feature>
<name>A0ABS5VL57_9BACT</name>
<dbReference type="CDD" id="cd01744">
    <property type="entry name" value="GATase1_CPSase"/>
    <property type="match status" value="1"/>
</dbReference>
<comment type="subunit">
    <text evidence="8">Composed of two chains; the small (or glutamine) chain promotes the hydrolysis of glutamine to ammonia, which is used by the large (or ammonia) chain to synthesize carbamoyl phosphate. Tetramer of heterodimers (alpha,beta)4.</text>
</comment>
<keyword evidence="4 8" id="KW-0547">Nucleotide-binding</keyword>
<keyword evidence="8" id="KW-0665">Pyrimidine biosynthesis</keyword>
<keyword evidence="5 8" id="KW-0067">ATP-binding</keyword>
<evidence type="ECO:0000256" key="5">
    <source>
        <dbReference type="ARBA" id="ARBA00022840"/>
    </source>
</evidence>
<dbReference type="InterPro" id="IPR029062">
    <property type="entry name" value="Class_I_gatase-like"/>
</dbReference>
<evidence type="ECO:0000256" key="8">
    <source>
        <dbReference type="HAMAP-Rule" id="MF_01209"/>
    </source>
</evidence>
<accession>A0ABS5VL57</accession>
<gene>
    <name evidence="8 10" type="primary">carA</name>
    <name evidence="10" type="ORF">KK060_02415</name>
</gene>
<dbReference type="InterPro" id="IPR002474">
    <property type="entry name" value="CarbamoylP_synth_ssu_N"/>
</dbReference>
<dbReference type="Pfam" id="PF00988">
    <property type="entry name" value="CPSase_sm_chain"/>
    <property type="match status" value="1"/>
</dbReference>
<comment type="catalytic activity">
    <reaction evidence="8">
        <text>L-glutamine + H2O = L-glutamate + NH4(+)</text>
        <dbReference type="Rhea" id="RHEA:15889"/>
        <dbReference type="ChEBI" id="CHEBI:15377"/>
        <dbReference type="ChEBI" id="CHEBI:28938"/>
        <dbReference type="ChEBI" id="CHEBI:29985"/>
        <dbReference type="ChEBI" id="CHEBI:58359"/>
    </reaction>
</comment>
<dbReference type="EC" id="6.3.5.5" evidence="8"/>
<protein>
    <recommendedName>
        <fullName evidence="8">Carbamoyl phosphate synthase small chain</fullName>
        <ecNumber evidence="8">6.3.5.5</ecNumber>
    </recommendedName>
    <alternativeName>
        <fullName evidence="8">Carbamoyl phosphate synthetase glutamine chain</fullName>
    </alternativeName>
</protein>
<keyword evidence="3 8" id="KW-0436">Ligase</keyword>
<evidence type="ECO:0000256" key="2">
    <source>
        <dbReference type="ARBA" id="ARBA00007800"/>
    </source>
</evidence>
<keyword evidence="6 8" id="KW-0315">Glutamine amidotransferase</keyword>
<sequence>MHKKAYLLLEDGLLVEGTAIGKIGTTGGEICFNTGMTGYQEIYTDPSYYGQIIVNTTAHIGNYGALDDEQESGNTKIAGVVVNDFAEQFSRKEAKESLQNYLERNGVVGIAEVDTRMLVRYIRNKGAMNALISSELTPDQMRDEIKKVPSMDGLELSSIVSTKEPYFIGEPNAKFKVAALDLGIKNNILRNLAKRGCYIKVFPAKTSQAEMAAWNPDGYFISNGPGDPSVMDYAIKTVKQVVDSDTPVFGICLGHQLLALSCGLSTYKMHHGHRGLNHPVKNLITGKGEMTSQNHGFAVSEKEIEKNPNVEVTHLHLNDNTIMGIRLKNKNAFSVQYHPEASPGPHDSNYLFDNFLEMMAAVKK</sequence>
<dbReference type="Gene3D" id="3.40.50.880">
    <property type="match status" value="1"/>
</dbReference>
<evidence type="ECO:0000256" key="1">
    <source>
        <dbReference type="ARBA" id="ARBA00005077"/>
    </source>
</evidence>
<dbReference type="PRINTS" id="PR00099">
    <property type="entry name" value="CPSGATASE"/>
</dbReference>
<evidence type="ECO:0000256" key="3">
    <source>
        <dbReference type="ARBA" id="ARBA00022598"/>
    </source>
</evidence>
<dbReference type="GO" id="GO:0004088">
    <property type="term" value="F:carbamoyl-phosphate synthase (glutamine-hydrolyzing) activity"/>
    <property type="evidence" value="ECO:0007669"/>
    <property type="project" value="UniProtKB-EC"/>
</dbReference>
<feature type="binding site" evidence="8">
    <location>
        <position position="294"/>
    </location>
    <ligand>
        <name>L-glutamine</name>
        <dbReference type="ChEBI" id="CHEBI:58359"/>
    </ligand>
</feature>
<feature type="binding site" evidence="8">
    <location>
        <position position="224"/>
    </location>
    <ligand>
        <name>L-glutamine</name>
        <dbReference type="ChEBI" id="CHEBI:58359"/>
    </ligand>
</feature>
<evidence type="ECO:0000256" key="6">
    <source>
        <dbReference type="ARBA" id="ARBA00022962"/>
    </source>
</evidence>
<dbReference type="SMART" id="SM01097">
    <property type="entry name" value="CPSase_sm_chain"/>
    <property type="match status" value="1"/>
</dbReference>
<keyword evidence="8" id="KW-0055">Arginine biosynthesis</keyword>
<dbReference type="PANTHER" id="PTHR43418:SF7">
    <property type="entry name" value="CARBAMOYL-PHOSPHATE SYNTHASE SMALL CHAIN"/>
    <property type="match status" value="1"/>
</dbReference>
<evidence type="ECO:0000313" key="10">
    <source>
        <dbReference type="EMBL" id="MBT1702111.1"/>
    </source>
</evidence>
<dbReference type="PROSITE" id="PS51273">
    <property type="entry name" value="GATASE_TYPE_1"/>
    <property type="match status" value="1"/>
</dbReference>
<feature type="binding site" evidence="8">
    <location>
        <position position="253"/>
    </location>
    <ligand>
        <name>L-glutamine</name>
        <dbReference type="ChEBI" id="CHEBI:58359"/>
    </ligand>
</feature>
<feature type="active site" evidence="8">
    <location>
        <position position="338"/>
    </location>
</feature>
<dbReference type="Proteomes" id="UP000772618">
    <property type="component" value="Unassembled WGS sequence"/>
</dbReference>
<dbReference type="PANTHER" id="PTHR43418">
    <property type="entry name" value="MULTIFUNCTIONAL TRYPTOPHAN BIOSYNTHESIS PROTEIN-RELATED"/>
    <property type="match status" value="1"/>
</dbReference>
<keyword evidence="11" id="KW-1185">Reference proteome</keyword>
<keyword evidence="8" id="KW-0028">Amino-acid biosynthesis</keyword>
<feature type="active site" evidence="8">
    <location>
        <position position="340"/>
    </location>
</feature>
<dbReference type="SUPFAM" id="SSF52317">
    <property type="entry name" value="Class I glutamine amidotransferase-like"/>
    <property type="match status" value="1"/>
</dbReference>
<evidence type="ECO:0000256" key="7">
    <source>
        <dbReference type="ARBA" id="ARBA00048816"/>
    </source>
</evidence>
<dbReference type="Pfam" id="PF00117">
    <property type="entry name" value="GATase"/>
    <property type="match status" value="1"/>
</dbReference>
<evidence type="ECO:0000256" key="4">
    <source>
        <dbReference type="ARBA" id="ARBA00022741"/>
    </source>
</evidence>
<dbReference type="RefSeq" id="WP_254151811.1">
    <property type="nucleotide sequence ID" value="NZ_JAHESD010000003.1"/>
</dbReference>
<comment type="catalytic activity">
    <reaction evidence="7 8">
        <text>hydrogencarbonate + L-glutamine + 2 ATP + H2O = carbamoyl phosphate + L-glutamate + 2 ADP + phosphate + 2 H(+)</text>
        <dbReference type="Rhea" id="RHEA:18633"/>
        <dbReference type="ChEBI" id="CHEBI:15377"/>
        <dbReference type="ChEBI" id="CHEBI:15378"/>
        <dbReference type="ChEBI" id="CHEBI:17544"/>
        <dbReference type="ChEBI" id="CHEBI:29985"/>
        <dbReference type="ChEBI" id="CHEBI:30616"/>
        <dbReference type="ChEBI" id="CHEBI:43474"/>
        <dbReference type="ChEBI" id="CHEBI:58228"/>
        <dbReference type="ChEBI" id="CHEBI:58359"/>
        <dbReference type="ChEBI" id="CHEBI:456216"/>
        <dbReference type="EC" id="6.3.5.5"/>
    </reaction>
</comment>
<proteinExistence type="inferred from homology"/>
<comment type="function">
    <text evidence="8">Small subunit of the glutamine-dependent carbamoyl phosphate synthetase (CPSase). CPSase catalyzes the formation of carbamoyl phosphate from the ammonia moiety of glutamine, carbonate, and phosphate donated by ATP, constituting the first step of 2 biosynthetic pathways, one leading to arginine and/or urea and the other to pyrimidine nucleotides. The small subunit (glutamine amidotransferase) binds and cleaves glutamine to supply the large subunit with the substrate ammonia.</text>
</comment>
<dbReference type="EMBL" id="JAHESD010000003">
    <property type="protein sequence ID" value="MBT1702111.1"/>
    <property type="molecule type" value="Genomic_DNA"/>
</dbReference>
<dbReference type="NCBIfam" id="TIGR01368">
    <property type="entry name" value="CPSaseIIsmall"/>
    <property type="match status" value="1"/>
</dbReference>
<dbReference type="PRINTS" id="PR00096">
    <property type="entry name" value="GATASE"/>
</dbReference>
<dbReference type="InterPro" id="IPR006274">
    <property type="entry name" value="CarbamoylP_synth_ssu"/>
</dbReference>
<feature type="binding site" evidence="8">
    <location>
        <position position="297"/>
    </location>
    <ligand>
        <name>L-glutamine</name>
        <dbReference type="ChEBI" id="CHEBI:58359"/>
    </ligand>
</feature>
<comment type="pathway">
    <text evidence="8">Pyrimidine metabolism; UMP biosynthesis via de novo pathway; (S)-dihydroorotate from bicarbonate: step 1/3.</text>
</comment>
<dbReference type="InterPro" id="IPR035686">
    <property type="entry name" value="CPSase_GATase1"/>
</dbReference>
<dbReference type="InterPro" id="IPR050472">
    <property type="entry name" value="Anth_synth/Amidotransfase"/>
</dbReference>
<evidence type="ECO:0000259" key="9">
    <source>
        <dbReference type="SMART" id="SM01097"/>
    </source>
</evidence>
<dbReference type="SUPFAM" id="SSF52021">
    <property type="entry name" value="Carbamoyl phosphate synthetase, small subunit N-terminal domain"/>
    <property type="match status" value="1"/>
</dbReference>
<dbReference type="PRINTS" id="PR00097">
    <property type="entry name" value="ANTSNTHASEII"/>
</dbReference>
<organism evidence="10 11">
    <name type="scientific">Chryseosolibacter indicus</name>
    <dbReference type="NCBI Taxonomy" id="2782351"/>
    <lineage>
        <taxon>Bacteria</taxon>
        <taxon>Pseudomonadati</taxon>
        <taxon>Bacteroidota</taxon>
        <taxon>Cytophagia</taxon>
        <taxon>Cytophagales</taxon>
        <taxon>Chryseotaleaceae</taxon>
        <taxon>Chryseosolibacter</taxon>
    </lineage>
</organism>
<comment type="similarity">
    <text evidence="2 8">Belongs to the CarA family.</text>
</comment>
<reference evidence="10 11" key="1">
    <citation type="submission" date="2021-05" db="EMBL/GenBank/DDBJ databases">
        <title>A Polyphasic approach of four new species of the genus Ohtaekwangia: Ohtaekwangia histidinii sp. nov., Ohtaekwangia cretensis sp. nov., Ohtaekwangia indiensis sp. nov., Ohtaekwangia reichenbachii sp. nov. from diverse environment.</title>
        <authorList>
            <person name="Octaviana S."/>
        </authorList>
    </citation>
    <scope>NUCLEOTIDE SEQUENCE [LARGE SCALE GENOMIC DNA]</scope>
    <source>
        <strain evidence="10 11">PWU20</strain>
    </source>
</reference>
<dbReference type="InterPro" id="IPR017926">
    <property type="entry name" value="GATASE"/>
</dbReference>
<feature type="binding site" evidence="8">
    <location>
        <position position="256"/>
    </location>
    <ligand>
        <name>L-glutamine</name>
        <dbReference type="ChEBI" id="CHEBI:58359"/>
    </ligand>
</feature>
<dbReference type="InterPro" id="IPR036480">
    <property type="entry name" value="CarbP_synth_ssu_N_sf"/>
</dbReference>
<comment type="pathway">
    <text evidence="1 8">Amino-acid biosynthesis; L-arginine biosynthesis; carbamoyl phosphate from bicarbonate: step 1/1.</text>
</comment>
<feature type="active site" description="Nucleophile" evidence="8">
    <location>
        <position position="252"/>
    </location>
</feature>
<dbReference type="NCBIfam" id="NF009475">
    <property type="entry name" value="PRK12838.1"/>
    <property type="match status" value="1"/>
</dbReference>